<comment type="function">
    <text evidence="6">Endogenous activator of intestinal guanylate cyclase. It stimulates this enzyme through the same receptor binding region as the heat-stable enterotoxins. May be a potent physiological regulator of intestinal fluid and electrolyte transport. May be an autocrine/paracrine regulator of intestinal salt and water transport.</text>
</comment>
<dbReference type="Pfam" id="PF02058">
    <property type="entry name" value="Guanylin"/>
    <property type="match status" value="1"/>
</dbReference>
<sequence>ESSEAKFLTPVSMKTLFAILFLTSCLSSLVENVMVQDGDYEFLLEEVKQLWLLMNKGHLGSTPDADKSQVSTLCKNPELPEVFQPVCVSNDASQVFLRLKELSVKADICEICAYAACSGC</sequence>
<keyword evidence="5 8" id="KW-1015">Disulfide bond</keyword>
<feature type="chain" id="PRO_5019243867" description="Guanylate cyclase activator 2B" evidence="9">
    <location>
        <begin position="28"/>
        <end position="120"/>
    </location>
</feature>
<proteinExistence type="inferred from homology"/>
<evidence type="ECO:0000313" key="11">
    <source>
        <dbReference type="Proteomes" id="UP000288216"/>
    </source>
</evidence>
<dbReference type="AlphaFoldDB" id="A0A401PTV6"/>
<dbReference type="PANTHER" id="PTHR11318">
    <property type="entry name" value="GUANYLIN FAMILY MEMBER"/>
    <property type="match status" value="1"/>
</dbReference>
<evidence type="ECO:0000256" key="8">
    <source>
        <dbReference type="PIRSR" id="PIRSR001849-50"/>
    </source>
</evidence>
<evidence type="ECO:0000313" key="10">
    <source>
        <dbReference type="EMBL" id="GCB76579.1"/>
    </source>
</evidence>
<dbReference type="STRING" id="75743.A0A401PTV6"/>
<dbReference type="Gene3D" id="3.90.1450.10">
    <property type="entry name" value="Guanylin"/>
    <property type="match status" value="1"/>
</dbReference>
<comment type="caution">
    <text evidence="10">The sequence shown here is derived from an EMBL/GenBank/DDBJ whole genome shotgun (WGS) entry which is preliminary data.</text>
</comment>
<keyword evidence="3" id="KW-0964">Secreted</keyword>
<dbReference type="PIRSF" id="PIRSF001849">
    <property type="entry name" value="Guanylin"/>
    <property type="match status" value="1"/>
</dbReference>
<dbReference type="EMBL" id="BFAA01015305">
    <property type="protein sequence ID" value="GCB76579.1"/>
    <property type="molecule type" value="Genomic_DNA"/>
</dbReference>
<dbReference type="GO" id="GO:0005576">
    <property type="term" value="C:extracellular region"/>
    <property type="evidence" value="ECO:0007669"/>
    <property type="project" value="UniProtKB-SubCell"/>
</dbReference>
<evidence type="ECO:0000256" key="4">
    <source>
        <dbReference type="ARBA" id="ARBA00022729"/>
    </source>
</evidence>
<protein>
    <recommendedName>
        <fullName evidence="7">Guanylate cyclase activator 2B</fullName>
    </recommendedName>
</protein>
<evidence type="ECO:0000256" key="2">
    <source>
        <dbReference type="ARBA" id="ARBA00009883"/>
    </source>
</evidence>
<dbReference type="SUPFAM" id="SSF89890">
    <property type="entry name" value="Proguanylin"/>
    <property type="match status" value="1"/>
</dbReference>
<dbReference type="GO" id="GO:0030250">
    <property type="term" value="F:guanylate cyclase activator activity"/>
    <property type="evidence" value="ECO:0007669"/>
    <property type="project" value="InterPro"/>
</dbReference>
<reference evidence="10 11" key="1">
    <citation type="journal article" date="2018" name="Nat. Ecol. Evol.">
        <title>Shark genomes provide insights into elasmobranch evolution and the origin of vertebrates.</title>
        <authorList>
            <person name="Hara Y"/>
            <person name="Yamaguchi K"/>
            <person name="Onimaru K"/>
            <person name="Kadota M"/>
            <person name="Koyanagi M"/>
            <person name="Keeley SD"/>
            <person name="Tatsumi K"/>
            <person name="Tanaka K"/>
            <person name="Motone F"/>
            <person name="Kageyama Y"/>
            <person name="Nozu R"/>
            <person name="Adachi N"/>
            <person name="Nishimura O"/>
            <person name="Nakagawa R"/>
            <person name="Tanegashima C"/>
            <person name="Kiyatake I"/>
            <person name="Matsumoto R"/>
            <person name="Murakumo K"/>
            <person name="Nishida K"/>
            <person name="Terakita A"/>
            <person name="Kuratani S"/>
            <person name="Sato K"/>
            <person name="Hyodo S Kuraku.S."/>
        </authorList>
    </citation>
    <scope>NUCLEOTIDE SEQUENCE [LARGE SCALE GENOMIC DNA]</scope>
</reference>
<feature type="non-terminal residue" evidence="10">
    <location>
        <position position="1"/>
    </location>
</feature>
<dbReference type="InterPro" id="IPR036382">
    <property type="entry name" value="Guanylin_sf"/>
</dbReference>
<evidence type="ECO:0000256" key="7">
    <source>
        <dbReference type="ARBA" id="ARBA00041176"/>
    </source>
</evidence>
<accession>A0A401PTV6</accession>
<comment type="subcellular location">
    <subcellularLocation>
        <location evidence="1">Secreted</location>
    </subcellularLocation>
</comment>
<feature type="disulfide bond" evidence="8">
    <location>
        <begin position="74"/>
        <end position="87"/>
    </location>
</feature>
<dbReference type="PANTHER" id="PTHR11318:SF4">
    <property type="entry name" value="GUANYLATE CYCLASE ACTIVATOR 2B"/>
    <property type="match status" value="1"/>
</dbReference>
<dbReference type="InterPro" id="IPR000879">
    <property type="entry name" value="Guanylin"/>
</dbReference>
<dbReference type="OrthoDB" id="9926421at2759"/>
<comment type="similarity">
    <text evidence="2">Belongs to the guanylin family.</text>
</comment>
<evidence type="ECO:0000256" key="6">
    <source>
        <dbReference type="ARBA" id="ARBA00037765"/>
    </source>
</evidence>
<organism evidence="10 11">
    <name type="scientific">Scyliorhinus torazame</name>
    <name type="common">Cloudy catshark</name>
    <name type="synonym">Catulus torazame</name>
    <dbReference type="NCBI Taxonomy" id="75743"/>
    <lineage>
        <taxon>Eukaryota</taxon>
        <taxon>Metazoa</taxon>
        <taxon>Chordata</taxon>
        <taxon>Craniata</taxon>
        <taxon>Vertebrata</taxon>
        <taxon>Chondrichthyes</taxon>
        <taxon>Elasmobranchii</taxon>
        <taxon>Galeomorphii</taxon>
        <taxon>Galeoidea</taxon>
        <taxon>Carcharhiniformes</taxon>
        <taxon>Scyliorhinidae</taxon>
        <taxon>Scyliorhinus</taxon>
    </lineage>
</organism>
<name>A0A401PTV6_SCYTO</name>
<evidence type="ECO:0000256" key="3">
    <source>
        <dbReference type="ARBA" id="ARBA00022525"/>
    </source>
</evidence>
<dbReference type="PRINTS" id="PR00774">
    <property type="entry name" value="GUANYLIN"/>
</dbReference>
<evidence type="ECO:0000256" key="5">
    <source>
        <dbReference type="ARBA" id="ARBA00023157"/>
    </source>
</evidence>
<gene>
    <name evidence="10" type="ORF">scyTo_0019907</name>
</gene>
<keyword evidence="4 9" id="KW-0732">Signal</keyword>
<evidence type="ECO:0000256" key="1">
    <source>
        <dbReference type="ARBA" id="ARBA00004613"/>
    </source>
</evidence>
<dbReference type="OMA" id="ACEICES"/>
<evidence type="ECO:0000256" key="9">
    <source>
        <dbReference type="SAM" id="SignalP"/>
    </source>
</evidence>
<dbReference type="Proteomes" id="UP000288216">
    <property type="component" value="Unassembled WGS sequence"/>
</dbReference>
<feature type="disulfide bond" evidence="8">
    <location>
        <begin position="112"/>
        <end position="120"/>
    </location>
</feature>
<feature type="signal peptide" evidence="9">
    <location>
        <begin position="1"/>
        <end position="27"/>
    </location>
</feature>
<feature type="disulfide bond" evidence="8">
    <location>
        <begin position="109"/>
        <end position="117"/>
    </location>
</feature>
<keyword evidence="11" id="KW-1185">Reference proteome</keyword>